<evidence type="ECO:0000256" key="1">
    <source>
        <dbReference type="SAM" id="MobiDB-lite"/>
    </source>
</evidence>
<evidence type="ECO:0000313" key="2">
    <source>
        <dbReference type="EMBL" id="TXB64397.1"/>
    </source>
</evidence>
<dbReference type="RefSeq" id="WP_147101129.1">
    <property type="nucleotide sequence ID" value="NZ_JBHUFH010000033.1"/>
</dbReference>
<dbReference type="EMBL" id="VOPL01000013">
    <property type="protein sequence ID" value="TXB64397.1"/>
    <property type="molecule type" value="Genomic_DNA"/>
</dbReference>
<evidence type="ECO:0000313" key="3">
    <source>
        <dbReference type="Proteomes" id="UP000321562"/>
    </source>
</evidence>
<dbReference type="AlphaFoldDB" id="A0A5C6RQF2"/>
<name>A0A5C6RQF2_9RHOB</name>
<feature type="compositionally biased region" description="Polar residues" evidence="1">
    <location>
        <begin position="75"/>
        <end position="84"/>
    </location>
</feature>
<feature type="compositionally biased region" description="Basic and acidic residues" evidence="1">
    <location>
        <begin position="64"/>
        <end position="73"/>
    </location>
</feature>
<keyword evidence="3" id="KW-1185">Reference proteome</keyword>
<comment type="caution">
    <text evidence="2">The sequence shown here is derived from an EMBL/GenBank/DDBJ whole genome shotgun (WGS) entry which is preliminary data.</text>
</comment>
<dbReference type="Proteomes" id="UP000321562">
    <property type="component" value="Unassembled WGS sequence"/>
</dbReference>
<accession>A0A5C6RQF2</accession>
<proteinExistence type="predicted"/>
<reference evidence="2 3" key="1">
    <citation type="submission" date="2019-08" db="EMBL/GenBank/DDBJ databases">
        <authorList>
            <person name="Ye J."/>
        </authorList>
    </citation>
    <scope>NUCLEOTIDE SEQUENCE [LARGE SCALE GENOMIC DNA]</scope>
    <source>
        <strain evidence="2 3">TK008</strain>
    </source>
</reference>
<feature type="compositionally biased region" description="Basic and acidic residues" evidence="1">
    <location>
        <begin position="1"/>
        <end position="10"/>
    </location>
</feature>
<sequence>MSKALDDLKMLRQKKPALPASDFMTRAGTNEPSQEKKSTPRQDPRPAPKPVSVETKMPAPAAEDVDKRADEPVKSPTNTMSRKATRKTSINLMLKVPTTHEDRFMAFAKASNLPVKTVLQAIARKFAGEFKETAKTGRPGRTHIEPFTDNVPNCSYKTTVTVDLGDISHIDPHNLLDPKRIYDHWAQHEGAAFVARFLDQTSR</sequence>
<gene>
    <name evidence="2" type="ORF">FQV27_17755</name>
</gene>
<feature type="compositionally biased region" description="Basic and acidic residues" evidence="1">
    <location>
        <begin position="33"/>
        <end position="46"/>
    </location>
</feature>
<protein>
    <submittedName>
        <fullName evidence="2">Uncharacterized protein</fullName>
    </submittedName>
</protein>
<organism evidence="2 3">
    <name type="scientific">Paracoccus aurantiacus</name>
    <dbReference type="NCBI Taxonomy" id="2599412"/>
    <lineage>
        <taxon>Bacteria</taxon>
        <taxon>Pseudomonadati</taxon>
        <taxon>Pseudomonadota</taxon>
        <taxon>Alphaproteobacteria</taxon>
        <taxon>Rhodobacterales</taxon>
        <taxon>Paracoccaceae</taxon>
        <taxon>Paracoccus</taxon>
    </lineage>
</organism>
<feature type="region of interest" description="Disordered" evidence="1">
    <location>
        <begin position="1"/>
        <end position="84"/>
    </location>
</feature>